<feature type="domain" description="N-acetyltransferase" evidence="1">
    <location>
        <begin position="2"/>
        <end position="150"/>
    </location>
</feature>
<dbReference type="Gene3D" id="3.40.630.30">
    <property type="match status" value="1"/>
</dbReference>
<dbReference type="Proteomes" id="UP001593833">
    <property type="component" value="Unassembled WGS sequence"/>
</dbReference>
<name>A0ABV6YIM3_UNCEI</name>
<reference evidence="2 3" key="1">
    <citation type="submission" date="2024-09" db="EMBL/GenBank/DDBJ databases">
        <authorList>
            <person name="D'Angelo T."/>
        </authorList>
    </citation>
    <scope>NUCLEOTIDE SEQUENCE [LARGE SCALE GENOMIC DNA]</scope>
    <source>
        <strain evidence="2">SAG AM-320-E07</strain>
    </source>
</reference>
<evidence type="ECO:0000259" key="1">
    <source>
        <dbReference type="PROSITE" id="PS51186"/>
    </source>
</evidence>
<dbReference type="InterPro" id="IPR016181">
    <property type="entry name" value="Acyl_CoA_acyltransferase"/>
</dbReference>
<comment type="caution">
    <text evidence="2">The sequence shown here is derived from an EMBL/GenBank/DDBJ whole genome shotgun (WGS) entry which is preliminary data.</text>
</comment>
<dbReference type="PANTHER" id="PTHR43617">
    <property type="entry name" value="L-AMINO ACID N-ACETYLTRANSFERASE"/>
    <property type="match status" value="1"/>
</dbReference>
<keyword evidence="2" id="KW-0012">Acyltransferase</keyword>
<keyword evidence="3" id="KW-1185">Reference proteome</keyword>
<gene>
    <name evidence="2" type="ORF">ACFL6M_01115</name>
</gene>
<organism evidence="2 3">
    <name type="scientific">Eiseniibacteriota bacterium</name>
    <dbReference type="NCBI Taxonomy" id="2212470"/>
    <lineage>
        <taxon>Bacteria</taxon>
        <taxon>Candidatus Eiseniibacteriota</taxon>
    </lineage>
</organism>
<dbReference type="PROSITE" id="PS51186">
    <property type="entry name" value="GNAT"/>
    <property type="match status" value="1"/>
</dbReference>
<dbReference type="Pfam" id="PF13527">
    <property type="entry name" value="Acetyltransf_9"/>
    <property type="match status" value="1"/>
</dbReference>
<evidence type="ECO:0000313" key="2">
    <source>
        <dbReference type="EMBL" id="MFC1572173.1"/>
    </source>
</evidence>
<proteinExistence type="predicted"/>
<dbReference type="CDD" id="cd04301">
    <property type="entry name" value="NAT_SF"/>
    <property type="match status" value="1"/>
</dbReference>
<accession>A0ABV6YIM3</accession>
<keyword evidence="2" id="KW-0808">Transferase</keyword>
<dbReference type="InterPro" id="IPR000182">
    <property type="entry name" value="GNAT_dom"/>
</dbReference>
<dbReference type="GO" id="GO:0016746">
    <property type="term" value="F:acyltransferase activity"/>
    <property type="evidence" value="ECO:0007669"/>
    <property type="project" value="UniProtKB-KW"/>
</dbReference>
<dbReference type="EC" id="2.3.-.-" evidence="2"/>
<evidence type="ECO:0000313" key="3">
    <source>
        <dbReference type="Proteomes" id="UP001593833"/>
    </source>
</evidence>
<dbReference type="EMBL" id="JBHPKH010000006">
    <property type="protein sequence ID" value="MFC1572173.1"/>
    <property type="molecule type" value="Genomic_DNA"/>
</dbReference>
<protein>
    <submittedName>
        <fullName evidence="2">GNAT family N-acetyltransferase</fullName>
        <ecNumber evidence="2">2.3.-.-</ecNumber>
    </submittedName>
</protein>
<dbReference type="SUPFAM" id="SSF55729">
    <property type="entry name" value="Acyl-CoA N-acyltransferases (Nat)"/>
    <property type="match status" value="1"/>
</dbReference>
<sequence length="171" mass="18544">MISIRPEALADIPHVRKINETAFGQPSEAGIVDALRTSCPEAISLVAESDGDVIGHILFSPVFVEGEAQTIQGMGLAPMAVLPEHQRQGIGSKLVQAGLEILRRNDCPFVIVLGHPEYYPRFGFKPASQFGLTCQWDGIPDEVFMVIVFDEAVMAGVSGVAKYRNEFDAAM</sequence>
<dbReference type="InterPro" id="IPR050276">
    <property type="entry name" value="MshD_Acetyltransferase"/>
</dbReference>
<dbReference type="PANTHER" id="PTHR43617:SF2">
    <property type="entry name" value="UPF0039 PROTEIN SLL0451"/>
    <property type="match status" value="1"/>
</dbReference>